<organism evidence="4 5">
    <name type="scientific">Robinsoniella peoriensis</name>
    <dbReference type="NCBI Taxonomy" id="180332"/>
    <lineage>
        <taxon>Bacteria</taxon>
        <taxon>Bacillati</taxon>
        <taxon>Bacillota</taxon>
        <taxon>Clostridia</taxon>
        <taxon>Lachnospirales</taxon>
        <taxon>Lachnospiraceae</taxon>
        <taxon>Robinsoniella</taxon>
    </lineage>
</organism>
<dbReference type="RefSeq" id="WP_138001824.1">
    <property type="nucleotide sequence ID" value="NZ_QGQD01000017.1"/>
</dbReference>
<evidence type="ECO:0000313" key="5">
    <source>
        <dbReference type="Proteomes" id="UP000306509"/>
    </source>
</evidence>
<keyword evidence="5" id="KW-1185">Reference proteome</keyword>
<dbReference type="PANTHER" id="PTHR30036:SF7">
    <property type="entry name" value="ABC TRANSPORTER PERIPLASMIC-BINDING PROTEIN YPHF"/>
    <property type="match status" value="1"/>
</dbReference>
<dbReference type="SUPFAM" id="SSF47413">
    <property type="entry name" value="lambda repressor-like DNA-binding domains"/>
    <property type="match status" value="1"/>
</dbReference>
<dbReference type="InterPro" id="IPR010982">
    <property type="entry name" value="Lambda_DNA-bd_dom_sf"/>
</dbReference>
<dbReference type="SMART" id="SM00354">
    <property type="entry name" value="HTH_LACI"/>
    <property type="match status" value="1"/>
</dbReference>
<dbReference type="InterPro" id="IPR025997">
    <property type="entry name" value="SBP_2_dom"/>
</dbReference>
<comment type="subcellular location">
    <subcellularLocation>
        <location evidence="1">Cell envelope</location>
    </subcellularLocation>
</comment>
<dbReference type="CDD" id="cd06307">
    <property type="entry name" value="PBP1_sugar_binding"/>
    <property type="match status" value="1"/>
</dbReference>
<dbReference type="GO" id="GO:0006355">
    <property type="term" value="P:regulation of DNA-templated transcription"/>
    <property type="evidence" value="ECO:0007669"/>
    <property type="project" value="InterPro"/>
</dbReference>
<dbReference type="STRING" id="180332.GCA_000797495_01223"/>
<evidence type="ECO:0000259" key="3">
    <source>
        <dbReference type="PROSITE" id="PS50932"/>
    </source>
</evidence>
<dbReference type="GO" id="GO:0003677">
    <property type="term" value="F:DNA binding"/>
    <property type="evidence" value="ECO:0007669"/>
    <property type="project" value="InterPro"/>
</dbReference>
<comment type="similarity">
    <text evidence="2">Belongs to the bacterial solute-binding protein 2 family.</text>
</comment>
<comment type="caution">
    <text evidence="4">The sequence shown here is derived from an EMBL/GenBank/DDBJ whole genome shotgun (WGS) entry which is preliminary data.</text>
</comment>
<evidence type="ECO:0000256" key="1">
    <source>
        <dbReference type="ARBA" id="ARBA00004196"/>
    </source>
</evidence>
<reference evidence="4 5" key="1">
    <citation type="journal article" date="2019" name="Anaerobe">
        <title>Detection of Robinsoniella peoriensis in multiple bone samples of a trauma patient.</title>
        <authorList>
            <person name="Schrottner P."/>
            <person name="Hartwich K."/>
            <person name="Bunk B."/>
            <person name="Schober I."/>
            <person name="Helbig S."/>
            <person name="Rudolph W.W."/>
            <person name="Gunzer F."/>
        </authorList>
    </citation>
    <scope>NUCLEOTIDE SEQUENCE [LARGE SCALE GENOMIC DNA]</scope>
    <source>
        <strain evidence="4 5">DSM 106044</strain>
    </source>
</reference>
<dbReference type="InterPro" id="IPR050555">
    <property type="entry name" value="Bact_Solute-Bind_Prot2"/>
</dbReference>
<dbReference type="EMBL" id="QGQD01000017">
    <property type="protein sequence ID" value="TLD02400.1"/>
    <property type="molecule type" value="Genomic_DNA"/>
</dbReference>
<dbReference type="PROSITE" id="PS50932">
    <property type="entry name" value="HTH_LACI_2"/>
    <property type="match status" value="1"/>
</dbReference>
<dbReference type="Pfam" id="PF00356">
    <property type="entry name" value="LacI"/>
    <property type="match status" value="1"/>
</dbReference>
<dbReference type="Pfam" id="PF13407">
    <property type="entry name" value="Peripla_BP_4"/>
    <property type="match status" value="1"/>
</dbReference>
<feature type="domain" description="HTH lacI-type" evidence="3">
    <location>
        <begin position="3"/>
        <end position="57"/>
    </location>
</feature>
<name>A0A4U8QBF3_9FIRM</name>
<dbReference type="InterPro" id="IPR028082">
    <property type="entry name" value="Peripla_BP_I"/>
</dbReference>
<dbReference type="InterPro" id="IPR000843">
    <property type="entry name" value="HTH_LacI"/>
</dbReference>
<evidence type="ECO:0000256" key="2">
    <source>
        <dbReference type="ARBA" id="ARBA00007639"/>
    </source>
</evidence>
<dbReference type="GO" id="GO:0030246">
    <property type="term" value="F:carbohydrate binding"/>
    <property type="evidence" value="ECO:0007669"/>
    <property type="project" value="TreeGrafter"/>
</dbReference>
<dbReference type="GO" id="GO:0030288">
    <property type="term" value="C:outer membrane-bounded periplasmic space"/>
    <property type="evidence" value="ECO:0007669"/>
    <property type="project" value="TreeGrafter"/>
</dbReference>
<dbReference type="SUPFAM" id="SSF53822">
    <property type="entry name" value="Periplasmic binding protein-like I"/>
    <property type="match status" value="1"/>
</dbReference>
<dbReference type="AlphaFoldDB" id="A0A4U8QBF3"/>
<accession>A0A4U8QBF3</accession>
<gene>
    <name evidence="4" type="primary">degA_1</name>
    <name evidence="4" type="ORF">DSM106044_00782</name>
</gene>
<dbReference type="PANTHER" id="PTHR30036">
    <property type="entry name" value="D-XYLOSE-BINDING PERIPLASMIC PROTEIN"/>
    <property type="match status" value="1"/>
</dbReference>
<dbReference type="Gene3D" id="1.10.260.40">
    <property type="entry name" value="lambda repressor-like DNA-binding domains"/>
    <property type="match status" value="1"/>
</dbReference>
<sequence>MAVTLQQIADKAGVSRGTVDRALNNRGRINPEVEERIKRIAKEMGYQPNRAGRALAMSRHSIRIGVILQSIDTPFMQQVKDGVEAAKEEVQRMGAEVEIKEIGGIDASAAIAYMEEMRESGCNAIALVPSEDEFLKTTVDTFVQDYQIPVVTFNSDIAGSKRLCFIGQDTLQSGKAAAGLMSEIVCTHGKVLVISGHPTNQGHKNRAKGFVEELKACRPDVELLDMKYAYDDDWAAEKIVEEALHNTEELAGIYLTASGVEGVCKVIEHYGMAGRVKVISNDLTGKNEEYLKKRTIQFLLGQDPFAQGNNSVMILFHKLFDGIEPDKEYNYTEIVIKNRYNI</sequence>
<dbReference type="Gene3D" id="3.40.50.2300">
    <property type="match status" value="2"/>
</dbReference>
<protein>
    <submittedName>
        <fullName evidence="4">Degradation activator</fullName>
    </submittedName>
</protein>
<evidence type="ECO:0000313" key="4">
    <source>
        <dbReference type="EMBL" id="TLD02400.1"/>
    </source>
</evidence>
<proteinExistence type="inferred from homology"/>
<dbReference type="Proteomes" id="UP000306509">
    <property type="component" value="Unassembled WGS sequence"/>
</dbReference>
<dbReference type="CDD" id="cd01392">
    <property type="entry name" value="HTH_LacI"/>
    <property type="match status" value="1"/>
</dbReference>